<dbReference type="PANTHER" id="PTHR43117:SF4">
    <property type="entry name" value="OSMOPROTECTANT IMPORT ATP-BINDING PROTEIN OSMV"/>
    <property type="match status" value="1"/>
</dbReference>
<feature type="domain" description="ABC transporter" evidence="6">
    <location>
        <begin position="9"/>
        <end position="245"/>
    </location>
</feature>
<dbReference type="Proteomes" id="UP000014155">
    <property type="component" value="Unassembled WGS sequence"/>
</dbReference>
<dbReference type="EC" id="7.6.2.9" evidence="5"/>
<dbReference type="PANTHER" id="PTHR43117">
    <property type="entry name" value="OSMOPROTECTANT IMPORT ATP-BINDING PROTEIN OSMV"/>
    <property type="match status" value="1"/>
</dbReference>
<evidence type="ECO:0000256" key="5">
    <source>
        <dbReference type="ARBA" id="ARBA00066388"/>
    </source>
</evidence>
<organism evidence="7 8">
    <name type="scientific">Ruminiclostridium cellobioparum subsp. termitidis CT1112</name>
    <dbReference type="NCBI Taxonomy" id="1195236"/>
    <lineage>
        <taxon>Bacteria</taxon>
        <taxon>Bacillati</taxon>
        <taxon>Bacillota</taxon>
        <taxon>Clostridia</taxon>
        <taxon>Eubacteriales</taxon>
        <taxon>Oscillospiraceae</taxon>
        <taxon>Ruminiclostridium</taxon>
    </lineage>
</organism>
<dbReference type="FunFam" id="3.40.50.300:FF:000425">
    <property type="entry name" value="Probable ABC transporter, ATP-binding subunit"/>
    <property type="match status" value="1"/>
</dbReference>
<dbReference type="Pfam" id="PF00005">
    <property type="entry name" value="ABC_tran"/>
    <property type="match status" value="1"/>
</dbReference>
<dbReference type="EMBL" id="AORV01000072">
    <property type="protein sequence ID" value="EMS69132.1"/>
    <property type="molecule type" value="Genomic_DNA"/>
</dbReference>
<dbReference type="AlphaFoldDB" id="S0FFA5"/>
<dbReference type="Gene3D" id="3.40.50.300">
    <property type="entry name" value="P-loop containing nucleotide triphosphate hydrolases"/>
    <property type="match status" value="1"/>
</dbReference>
<dbReference type="STRING" id="1195236.CTER_5235"/>
<evidence type="ECO:0000313" key="7">
    <source>
        <dbReference type="EMBL" id="EMS69132.1"/>
    </source>
</evidence>
<evidence type="ECO:0000313" key="8">
    <source>
        <dbReference type="Proteomes" id="UP000014155"/>
    </source>
</evidence>
<proteinExistence type="inferred from homology"/>
<dbReference type="InterPro" id="IPR003439">
    <property type="entry name" value="ABC_transporter-like_ATP-bd"/>
</dbReference>
<evidence type="ECO:0000256" key="4">
    <source>
        <dbReference type="ARBA" id="ARBA00022840"/>
    </source>
</evidence>
<dbReference type="GO" id="GO:0005524">
    <property type="term" value="F:ATP binding"/>
    <property type="evidence" value="ECO:0007669"/>
    <property type="project" value="UniProtKB-KW"/>
</dbReference>
<dbReference type="GO" id="GO:0016887">
    <property type="term" value="F:ATP hydrolysis activity"/>
    <property type="evidence" value="ECO:0007669"/>
    <property type="project" value="InterPro"/>
</dbReference>
<dbReference type="PATRIC" id="fig|1195236.3.peg.5370"/>
<evidence type="ECO:0000256" key="1">
    <source>
        <dbReference type="ARBA" id="ARBA00005417"/>
    </source>
</evidence>
<dbReference type="InterPro" id="IPR017871">
    <property type="entry name" value="ABC_transporter-like_CS"/>
</dbReference>
<evidence type="ECO:0000259" key="6">
    <source>
        <dbReference type="PROSITE" id="PS50893"/>
    </source>
</evidence>
<dbReference type="InterPro" id="IPR003593">
    <property type="entry name" value="AAA+_ATPase"/>
</dbReference>
<protein>
    <recommendedName>
        <fullName evidence="5">ABC-type quaternary amine transporter</fullName>
        <ecNumber evidence="5">7.6.2.9</ecNumber>
    </recommendedName>
</protein>
<dbReference type="GO" id="GO:0015418">
    <property type="term" value="F:ABC-type quaternary ammonium compound transporting activity"/>
    <property type="evidence" value="ECO:0007669"/>
    <property type="project" value="UniProtKB-EC"/>
</dbReference>
<comment type="similarity">
    <text evidence="1">Belongs to the ABC transporter superfamily.</text>
</comment>
<dbReference type="eggNOG" id="COG1125">
    <property type="taxonomic scope" value="Bacteria"/>
</dbReference>
<gene>
    <name evidence="7" type="ORF">CTER_5235</name>
</gene>
<dbReference type="PROSITE" id="PS50893">
    <property type="entry name" value="ABC_TRANSPORTER_2"/>
    <property type="match status" value="1"/>
</dbReference>
<accession>S0FFA5</accession>
<evidence type="ECO:0000256" key="2">
    <source>
        <dbReference type="ARBA" id="ARBA00022448"/>
    </source>
</evidence>
<sequence>MKDKNIPAIEFNHVYKCFPGMKTDAVNDITMDIYDGEFITILGSSGCGKTTLLKMVNRLYDYTGGDIRFYGKSIKEINEVDHRRNIGYVVQAGGLFPHKTVRDNIATVPKLLKWDKKRIETRVDELLDTIGLDAEDYRNRYPRSLSGGQQQRVGIARALAADPNVLLMDEPFGAIDAITRTALQAEVQRLQEKTKKTILFVTHDIQEAFKLGSRVIIMHEGKLQQYDTPDKIMLHPANEFVSKLVSADDPIVRMKVISLGAIMEKVHGDIDAQGIFKSETSPVEETLPIFLKDRSKVIYVENAAGEIAGMVSWNQIANIV</sequence>
<dbReference type="SUPFAM" id="SSF52540">
    <property type="entry name" value="P-loop containing nucleoside triphosphate hydrolases"/>
    <property type="match status" value="1"/>
</dbReference>
<dbReference type="InterPro" id="IPR027417">
    <property type="entry name" value="P-loop_NTPase"/>
</dbReference>
<keyword evidence="8" id="KW-1185">Reference proteome</keyword>
<comment type="caution">
    <text evidence="7">The sequence shown here is derived from an EMBL/GenBank/DDBJ whole genome shotgun (WGS) entry which is preliminary data.</text>
</comment>
<name>S0FFA5_RUMCE</name>
<reference evidence="7 8" key="1">
    <citation type="journal article" date="2013" name="Genome Announc.">
        <title>Draft Genome Sequence of the Cellulolytic, Mesophilic, Anaerobic Bacterium Clostridium termitidis Strain CT1112 (DSM 5398).</title>
        <authorList>
            <person name="Lal S."/>
            <person name="Ramachandran U."/>
            <person name="Zhang X."/>
            <person name="Munir R."/>
            <person name="Sparling R."/>
            <person name="Levin D.B."/>
        </authorList>
    </citation>
    <scope>NUCLEOTIDE SEQUENCE [LARGE SCALE GENOMIC DNA]</scope>
    <source>
        <strain evidence="7 8">CT1112</strain>
    </source>
</reference>
<evidence type="ECO:0000256" key="3">
    <source>
        <dbReference type="ARBA" id="ARBA00022741"/>
    </source>
</evidence>
<keyword evidence="2" id="KW-0813">Transport</keyword>
<keyword evidence="4" id="KW-0067">ATP-binding</keyword>
<dbReference type="PROSITE" id="PS00211">
    <property type="entry name" value="ABC_TRANSPORTER_1"/>
    <property type="match status" value="1"/>
</dbReference>
<dbReference type="SMART" id="SM00382">
    <property type="entry name" value="AAA"/>
    <property type="match status" value="1"/>
</dbReference>
<dbReference type="RefSeq" id="WP_004630859.1">
    <property type="nucleotide sequence ID" value="NZ_AORV01000072.1"/>
</dbReference>
<keyword evidence="3" id="KW-0547">Nucleotide-binding</keyword>